<evidence type="ECO:0000313" key="4">
    <source>
        <dbReference type="Proteomes" id="UP001230504"/>
    </source>
</evidence>
<evidence type="ECO:0000259" key="2">
    <source>
        <dbReference type="Pfam" id="PF24864"/>
    </source>
</evidence>
<dbReference type="EMBL" id="JAHLJV010000073">
    <property type="protein sequence ID" value="KAK1574596.1"/>
    <property type="molecule type" value="Genomic_DNA"/>
</dbReference>
<gene>
    <name evidence="3" type="ORF">LY79DRAFT_363525</name>
</gene>
<organism evidence="3 4">
    <name type="scientific">Colletotrichum navitas</name>
    <dbReference type="NCBI Taxonomy" id="681940"/>
    <lineage>
        <taxon>Eukaryota</taxon>
        <taxon>Fungi</taxon>
        <taxon>Dikarya</taxon>
        <taxon>Ascomycota</taxon>
        <taxon>Pezizomycotina</taxon>
        <taxon>Sordariomycetes</taxon>
        <taxon>Hypocreomycetidae</taxon>
        <taxon>Glomerellales</taxon>
        <taxon>Glomerellaceae</taxon>
        <taxon>Colletotrichum</taxon>
        <taxon>Colletotrichum graminicola species complex</taxon>
    </lineage>
</organism>
<evidence type="ECO:0000256" key="1">
    <source>
        <dbReference type="SAM" id="MobiDB-lite"/>
    </source>
</evidence>
<name>A0AAD8PRS5_9PEZI</name>
<sequence length="418" mass="48962">MARSDFMQRDSQIFTKHLRRTLSARKTQQDGNSSSRRRYSKSWFSSSRNPLFSKKYKGTVGSEAIPEDLKDDTPTQPLHQFHYFSQLPPEIREQIYREFWAVAGVKRHMFLHKHKITYSPCITDHTAPDERQIGVAKAFEESGSDAEVQLHPEWYNRMTSKWCNHWRCERLWEDVRDGRKIDEHKTQSYMSLLLSCKWIYQECHSTLKEYNTLTITDGKTLQRIFQAPPTAYLHEATYINISLREDSGSWLYLNGGSLWHILSERCCKMIRTYLWLDAECPVTRRLLTEYRELFREVPSAMARRLTIDLPCDAHDGFWAWDEVEMEKKQGSASGYPDHGTEWLTPLVPEFAVVARGRQRFNETSGGYVSSADQGRPKRRVLRASNPFEDVLLYGREFLETAHAWRGEDMKKPINAITT</sequence>
<evidence type="ECO:0000313" key="3">
    <source>
        <dbReference type="EMBL" id="KAK1574596.1"/>
    </source>
</evidence>
<proteinExistence type="predicted"/>
<dbReference type="RefSeq" id="XP_060410094.1">
    <property type="nucleotide sequence ID" value="XM_060552765.1"/>
</dbReference>
<feature type="domain" description="DUF7730" evidence="2">
    <location>
        <begin position="80"/>
        <end position="241"/>
    </location>
</feature>
<accession>A0AAD8PRS5</accession>
<dbReference type="Pfam" id="PF24864">
    <property type="entry name" value="DUF7730"/>
    <property type="match status" value="1"/>
</dbReference>
<feature type="region of interest" description="Disordered" evidence="1">
    <location>
        <begin position="19"/>
        <end position="42"/>
    </location>
</feature>
<keyword evidence="4" id="KW-1185">Reference proteome</keyword>
<protein>
    <recommendedName>
        <fullName evidence="2">DUF7730 domain-containing protein</fullName>
    </recommendedName>
</protein>
<comment type="caution">
    <text evidence="3">The sequence shown here is derived from an EMBL/GenBank/DDBJ whole genome shotgun (WGS) entry which is preliminary data.</text>
</comment>
<dbReference type="AlphaFoldDB" id="A0AAD8PRS5"/>
<feature type="compositionally biased region" description="Polar residues" evidence="1">
    <location>
        <begin position="24"/>
        <end position="34"/>
    </location>
</feature>
<dbReference type="InterPro" id="IPR056632">
    <property type="entry name" value="DUF7730"/>
</dbReference>
<dbReference type="Proteomes" id="UP001230504">
    <property type="component" value="Unassembled WGS sequence"/>
</dbReference>
<reference evidence="3" key="1">
    <citation type="submission" date="2021-06" db="EMBL/GenBank/DDBJ databases">
        <title>Comparative genomics, transcriptomics and evolutionary studies reveal genomic signatures of adaptation to plant cell wall in hemibiotrophic fungi.</title>
        <authorList>
            <consortium name="DOE Joint Genome Institute"/>
            <person name="Baroncelli R."/>
            <person name="Diaz J.F."/>
            <person name="Benocci T."/>
            <person name="Peng M."/>
            <person name="Battaglia E."/>
            <person name="Haridas S."/>
            <person name="Andreopoulos W."/>
            <person name="Labutti K."/>
            <person name="Pangilinan J."/>
            <person name="Floch G.L."/>
            <person name="Makela M.R."/>
            <person name="Henrissat B."/>
            <person name="Grigoriev I.V."/>
            <person name="Crouch J.A."/>
            <person name="De Vries R.P."/>
            <person name="Sukno S.A."/>
            <person name="Thon M.R."/>
        </authorList>
    </citation>
    <scope>NUCLEOTIDE SEQUENCE</scope>
    <source>
        <strain evidence="3">CBS 125086</strain>
    </source>
</reference>
<dbReference type="GeneID" id="85437005"/>